<accession>A0A669F7S5</accession>
<dbReference type="SUPFAM" id="SSF52058">
    <property type="entry name" value="L domain-like"/>
    <property type="match status" value="1"/>
</dbReference>
<dbReference type="GeneTree" id="ENSGT00390000007539"/>
<evidence type="ECO:0000256" key="2">
    <source>
        <dbReference type="ARBA" id="ARBA00009285"/>
    </source>
</evidence>
<dbReference type="FunFam" id="3.10.450.50:FF:000004">
    <property type="entry name" value="Nuclear RNA export factor 1"/>
    <property type="match status" value="1"/>
</dbReference>
<evidence type="ECO:0000256" key="4">
    <source>
        <dbReference type="ARBA" id="ARBA00022614"/>
    </source>
</evidence>
<dbReference type="SUPFAM" id="SSF46934">
    <property type="entry name" value="UBA-like"/>
    <property type="match status" value="1"/>
</dbReference>
<keyword evidence="4" id="KW-0433">Leucine-rich repeat</keyword>
<feature type="domain" description="NTF2" evidence="10">
    <location>
        <begin position="326"/>
        <end position="473"/>
    </location>
</feature>
<reference evidence="12" key="1">
    <citation type="submission" date="2012-01" db="EMBL/GenBank/DDBJ databases">
        <title>The Genome Sequence of Oreochromis niloticus (Nile Tilapia).</title>
        <authorList>
            <consortium name="Broad Institute Genome Assembly Team"/>
            <consortium name="Broad Institute Sequencing Platform"/>
            <person name="Di Palma F."/>
            <person name="Johnson J."/>
            <person name="Lander E.S."/>
            <person name="Lindblad-Toh K."/>
        </authorList>
    </citation>
    <scope>NUCLEOTIDE SEQUENCE [LARGE SCALE GENOMIC DNA]</scope>
</reference>
<dbReference type="InterPro" id="IPR001611">
    <property type="entry name" value="Leu-rich_rpt"/>
</dbReference>
<dbReference type="SUPFAM" id="SSF54427">
    <property type="entry name" value="NTF2-like"/>
    <property type="match status" value="1"/>
</dbReference>
<dbReference type="InterPro" id="IPR015245">
    <property type="entry name" value="Tap_RNA-bd"/>
</dbReference>
<evidence type="ECO:0000256" key="8">
    <source>
        <dbReference type="ARBA" id="ARBA00023242"/>
    </source>
</evidence>
<dbReference type="PANTHER" id="PTHR10662">
    <property type="entry name" value="NUCLEAR RNA EXPORT FACTOR"/>
    <property type="match status" value="1"/>
</dbReference>
<keyword evidence="6" id="KW-0509">mRNA transport</keyword>
<evidence type="ECO:0000313" key="11">
    <source>
        <dbReference type="Ensembl" id="ENSONIP00000080059.1"/>
    </source>
</evidence>
<dbReference type="InterPro" id="IPR012677">
    <property type="entry name" value="Nucleotide-bd_a/b_plait_sf"/>
</dbReference>
<keyword evidence="7" id="KW-0694">RNA-binding</keyword>
<dbReference type="GO" id="GO:0003723">
    <property type="term" value="F:RNA binding"/>
    <property type="evidence" value="ECO:0007669"/>
    <property type="project" value="UniProtKB-KW"/>
</dbReference>
<evidence type="ECO:0000256" key="6">
    <source>
        <dbReference type="ARBA" id="ARBA00022816"/>
    </source>
</evidence>
<dbReference type="InterPro" id="IPR035979">
    <property type="entry name" value="RBD_domain_sf"/>
</dbReference>
<sequence length="538" mass="60663">MPEYILPCCVLPSNPYGRPFRKGDGRFDRDRRQGKGGGRGGGGGPFRVGDRGGGGGKNQSGWYKVTVCIIAVTPGSQRNHLVTYKEIIFCFLYVWQIPHGRKYDKKWLLTALQNICSVTYTPVQYHVDHNRVHFYVDDSSVASALHKCSHKITDTDGYKVEVHVNKSGPPSFLLSDLKPEHLEHLKQCMAKRFDGSQQALDLNNIRTDPDLVSQNIEVILNRKTNMEAVIKIIEENIPELTSLNLSNNRIHKLDELAELVTKVPNLKTLNLSQNELKSDRELDKLKGLKLVELWLTRNPLCDVFKDQASYIRSDGHDLPPPIGFDVETYYSIYDSGDRQPLLDAYHDGASLSITTPYSTQNPSRSSLGEYYKDSRNLKRVKDSTIRFRLLKHTRLNVVAFLNELPKTQHDIASFTIDVNTYTNTLLSFTVSGVFKEVVVDGKSRESTMAFSRVFITVPAGNSGLCIVNDQLFIRMATTEEIRRAFVAPAPTPSSSPVPTLTAQQQEMLTAFSQKSGMNLEWSQKYVLFPAHIFLWSCV</sequence>
<reference evidence="11" key="3">
    <citation type="submission" date="2025-09" db="UniProtKB">
        <authorList>
            <consortium name="Ensembl"/>
        </authorList>
    </citation>
    <scope>IDENTIFICATION</scope>
</reference>
<dbReference type="Pfam" id="PF22602">
    <property type="entry name" value="NXF_NTF2"/>
    <property type="match status" value="1"/>
</dbReference>
<keyword evidence="8" id="KW-0539">Nucleus</keyword>
<reference evidence="11" key="2">
    <citation type="submission" date="2025-08" db="UniProtKB">
        <authorList>
            <consortium name="Ensembl"/>
        </authorList>
    </citation>
    <scope>IDENTIFICATION</scope>
</reference>
<dbReference type="Gene3D" id="3.80.10.10">
    <property type="entry name" value="Ribonuclease Inhibitor"/>
    <property type="match status" value="1"/>
</dbReference>
<evidence type="ECO:0000256" key="1">
    <source>
        <dbReference type="ARBA" id="ARBA00004642"/>
    </source>
</evidence>
<keyword evidence="3" id="KW-0813">Transport</keyword>
<name>A0A669F7S5_ORENI</name>
<dbReference type="SUPFAM" id="SSF54928">
    <property type="entry name" value="RNA-binding domain, RBD"/>
    <property type="match status" value="1"/>
</dbReference>
<dbReference type="PROSITE" id="PS51450">
    <property type="entry name" value="LRR"/>
    <property type="match status" value="2"/>
</dbReference>
<dbReference type="Pfam" id="PF24048">
    <property type="entry name" value="LRR_NXF1-5"/>
    <property type="match status" value="1"/>
</dbReference>
<comment type="subcellular location">
    <subcellularLocation>
        <location evidence="1">Nucleus</location>
        <location evidence="1">Nucleoplasm</location>
    </subcellularLocation>
</comment>
<dbReference type="Pfam" id="PF09162">
    <property type="entry name" value="Tap-RNA_bind"/>
    <property type="match status" value="1"/>
</dbReference>
<dbReference type="InterPro" id="IPR002075">
    <property type="entry name" value="NTF2_dom"/>
</dbReference>
<dbReference type="InterPro" id="IPR030217">
    <property type="entry name" value="NXF_fam"/>
</dbReference>
<feature type="compositionally biased region" description="Basic and acidic residues" evidence="9">
    <location>
        <begin position="21"/>
        <end position="33"/>
    </location>
</feature>
<dbReference type="PANTHER" id="PTHR10662:SF22">
    <property type="entry name" value="NUCLEAR RNA EXPORT FACTOR 1"/>
    <property type="match status" value="1"/>
</dbReference>
<dbReference type="InterPro" id="IPR032710">
    <property type="entry name" value="NTF2-like_dom_sf"/>
</dbReference>
<dbReference type="GO" id="GO:0005737">
    <property type="term" value="C:cytoplasm"/>
    <property type="evidence" value="ECO:0007669"/>
    <property type="project" value="InterPro"/>
</dbReference>
<dbReference type="Gene3D" id="3.30.70.330">
    <property type="match status" value="1"/>
</dbReference>
<keyword evidence="5" id="KW-0677">Repeat</keyword>
<dbReference type="GO" id="GO:0005654">
    <property type="term" value="C:nucleoplasm"/>
    <property type="evidence" value="ECO:0007669"/>
    <property type="project" value="UniProtKB-SubCell"/>
</dbReference>
<dbReference type="PROSITE" id="PS50177">
    <property type="entry name" value="NTF2_DOMAIN"/>
    <property type="match status" value="1"/>
</dbReference>
<dbReference type="GO" id="GO:0016973">
    <property type="term" value="P:poly(A)+ mRNA export from nucleus"/>
    <property type="evidence" value="ECO:0007669"/>
    <property type="project" value="TreeGrafter"/>
</dbReference>
<dbReference type="InterPro" id="IPR032675">
    <property type="entry name" value="LRR_dom_sf"/>
</dbReference>
<evidence type="ECO:0000256" key="9">
    <source>
        <dbReference type="SAM" id="MobiDB-lite"/>
    </source>
</evidence>
<protein>
    <submittedName>
        <fullName evidence="11">Nuclear RNA export factor 1</fullName>
    </submittedName>
</protein>
<dbReference type="Gene3D" id="3.10.450.50">
    <property type="match status" value="1"/>
</dbReference>
<dbReference type="Proteomes" id="UP000005207">
    <property type="component" value="Linkage group LG2"/>
</dbReference>
<dbReference type="Ensembl" id="ENSONIT00000039638.1">
    <property type="protein sequence ID" value="ENSONIP00000080059.1"/>
    <property type="gene ID" value="ENSONIG00000005347.2"/>
</dbReference>
<dbReference type="Pfam" id="PF03943">
    <property type="entry name" value="TAP_C"/>
    <property type="match status" value="1"/>
</dbReference>
<evidence type="ECO:0000256" key="7">
    <source>
        <dbReference type="ARBA" id="ARBA00022884"/>
    </source>
</evidence>
<dbReference type="InterPro" id="IPR009060">
    <property type="entry name" value="UBA-like_sf"/>
</dbReference>
<comment type="similarity">
    <text evidence="2">Belongs to the NXF family.</text>
</comment>
<evidence type="ECO:0000259" key="10">
    <source>
        <dbReference type="PROSITE" id="PS50177"/>
    </source>
</evidence>
<evidence type="ECO:0000256" key="3">
    <source>
        <dbReference type="ARBA" id="ARBA00022448"/>
    </source>
</evidence>
<dbReference type="AlphaFoldDB" id="A0A669F7S5"/>
<evidence type="ECO:0000313" key="12">
    <source>
        <dbReference type="Proteomes" id="UP000005207"/>
    </source>
</evidence>
<dbReference type="InterPro" id="IPR057125">
    <property type="entry name" value="NXF1/2/3/5-like_LRR"/>
</dbReference>
<dbReference type="InterPro" id="IPR005637">
    <property type="entry name" value="TAP_C_dom"/>
</dbReference>
<feature type="compositionally biased region" description="Gly residues" evidence="9">
    <location>
        <begin position="35"/>
        <end position="56"/>
    </location>
</feature>
<keyword evidence="12" id="KW-1185">Reference proteome</keyword>
<organism evidence="11 12">
    <name type="scientific">Oreochromis niloticus</name>
    <name type="common">Nile tilapia</name>
    <name type="synonym">Tilapia nilotica</name>
    <dbReference type="NCBI Taxonomy" id="8128"/>
    <lineage>
        <taxon>Eukaryota</taxon>
        <taxon>Metazoa</taxon>
        <taxon>Chordata</taxon>
        <taxon>Craniata</taxon>
        <taxon>Vertebrata</taxon>
        <taxon>Euteleostomi</taxon>
        <taxon>Actinopterygii</taxon>
        <taxon>Neopterygii</taxon>
        <taxon>Teleostei</taxon>
        <taxon>Neoteleostei</taxon>
        <taxon>Acanthomorphata</taxon>
        <taxon>Ovalentaria</taxon>
        <taxon>Cichlomorphae</taxon>
        <taxon>Cichliformes</taxon>
        <taxon>Cichlidae</taxon>
        <taxon>African cichlids</taxon>
        <taxon>Pseudocrenilabrinae</taxon>
        <taxon>Oreochromini</taxon>
        <taxon>Oreochromis</taxon>
    </lineage>
</organism>
<feature type="region of interest" description="Disordered" evidence="9">
    <location>
        <begin position="20"/>
        <end position="56"/>
    </location>
</feature>
<dbReference type="Gene3D" id="1.10.8.10">
    <property type="entry name" value="DNA helicase RuvA subunit, C-terminal domain"/>
    <property type="match status" value="1"/>
</dbReference>
<gene>
    <name evidence="11" type="primary">NXF1</name>
    <name evidence="11" type="synonym">nxf1a</name>
</gene>
<proteinExistence type="inferred from homology"/>
<evidence type="ECO:0000256" key="5">
    <source>
        <dbReference type="ARBA" id="ARBA00022737"/>
    </source>
</evidence>
<dbReference type="InterPro" id="IPR018222">
    <property type="entry name" value="Nuclear_transport_factor_2_euk"/>
</dbReference>
<dbReference type="FunFam" id="3.80.10.10:FF:000384">
    <property type="entry name" value="Nuclear RNA export factor 1"/>
    <property type="match status" value="1"/>
</dbReference>